<sequence length="227" mass="26531">MVKSYFILFALIILTNCKNNYKKEVSSKNEKHLTTINKIENDTINLLHKSKTLNLINVFFSSNVISVNDSIYINNNYLAPFYGSNKNKTSFSKYSTLLEVEGNKFRIELSKDFKTTHISLGRCNIINDELSERIGEFNYITEYLYLIDGGETQLWKLYCTKYNLIVLGFNKYANIASINCNYEGEELPLFFRDVIITEKENYKKGFSSLSFNFRFENMLEKMNLICE</sequence>
<dbReference type="AlphaFoldDB" id="A0A1E5T9S4"/>
<evidence type="ECO:0000313" key="1">
    <source>
        <dbReference type="EMBL" id="OEK08124.1"/>
    </source>
</evidence>
<proteinExistence type="predicted"/>
<name>A0A1E5T9S4_9FLAO</name>
<dbReference type="STRING" id="1849968.A8C32_01295"/>
<dbReference type="EMBL" id="MDJD01000034">
    <property type="protein sequence ID" value="OEK08124.1"/>
    <property type="molecule type" value="Genomic_DNA"/>
</dbReference>
<organism evidence="1 2">
    <name type="scientific">Flavivirga aquatica</name>
    <dbReference type="NCBI Taxonomy" id="1849968"/>
    <lineage>
        <taxon>Bacteria</taxon>
        <taxon>Pseudomonadati</taxon>
        <taxon>Bacteroidota</taxon>
        <taxon>Flavobacteriia</taxon>
        <taxon>Flavobacteriales</taxon>
        <taxon>Flavobacteriaceae</taxon>
        <taxon>Flavivirga</taxon>
    </lineage>
</organism>
<evidence type="ECO:0000313" key="2">
    <source>
        <dbReference type="Proteomes" id="UP000095713"/>
    </source>
</evidence>
<dbReference type="Proteomes" id="UP000095713">
    <property type="component" value="Unassembled WGS sequence"/>
</dbReference>
<reference evidence="1 2" key="1">
    <citation type="submission" date="2016-05" db="EMBL/GenBank/DDBJ databases">
        <title>Draft Genome Sequence of Algibacter sp. Strain SK-16 Isolated from the Surface Water of Aburatsubo Inlet.</title>
        <authorList>
            <person name="Wong S.-K."/>
            <person name="Yoshizawa S."/>
            <person name="Nakajima Y."/>
            <person name="Ogura Y."/>
            <person name="Tetsuya H."/>
            <person name="Hamasaki K."/>
        </authorList>
    </citation>
    <scope>NUCLEOTIDE SEQUENCE [LARGE SCALE GENOMIC DNA]</scope>
    <source>
        <strain evidence="1 2">SK-16</strain>
    </source>
</reference>
<accession>A0A1E5T9S4</accession>
<protein>
    <submittedName>
        <fullName evidence="1">Uncharacterized protein</fullName>
    </submittedName>
</protein>
<gene>
    <name evidence="1" type="ORF">A8C32_01295</name>
</gene>
<keyword evidence="2" id="KW-1185">Reference proteome</keyword>
<comment type="caution">
    <text evidence="1">The sequence shown here is derived from an EMBL/GenBank/DDBJ whole genome shotgun (WGS) entry which is preliminary data.</text>
</comment>